<name>X6L7K8_RETFI</name>
<dbReference type="EMBL" id="ASPP01050013">
    <property type="protein sequence ID" value="ETN97345.1"/>
    <property type="molecule type" value="Genomic_DNA"/>
</dbReference>
<evidence type="ECO:0000313" key="1">
    <source>
        <dbReference type="EMBL" id="ETN97345.1"/>
    </source>
</evidence>
<dbReference type="Proteomes" id="UP000023152">
    <property type="component" value="Unassembled WGS sequence"/>
</dbReference>
<comment type="caution">
    <text evidence="1">The sequence shown here is derived from an EMBL/GenBank/DDBJ whole genome shotgun (WGS) entry which is preliminary data.</text>
</comment>
<proteinExistence type="predicted"/>
<gene>
    <name evidence="1" type="ORF">RFI_40186</name>
</gene>
<keyword evidence="2" id="KW-1185">Reference proteome</keyword>
<reference evidence="1 2" key="1">
    <citation type="journal article" date="2013" name="Curr. Biol.">
        <title>The Genome of the Foraminiferan Reticulomyxa filosa.</title>
        <authorList>
            <person name="Glockner G."/>
            <person name="Hulsmann N."/>
            <person name="Schleicher M."/>
            <person name="Noegel A.A."/>
            <person name="Eichinger L."/>
            <person name="Gallinger C."/>
            <person name="Pawlowski J."/>
            <person name="Sierra R."/>
            <person name="Euteneuer U."/>
            <person name="Pillet L."/>
            <person name="Moustafa A."/>
            <person name="Platzer M."/>
            <person name="Groth M."/>
            <person name="Szafranski K."/>
            <person name="Schliwa M."/>
        </authorList>
    </citation>
    <scope>NUCLEOTIDE SEQUENCE [LARGE SCALE GENOMIC DNA]</scope>
</reference>
<dbReference type="AlphaFoldDB" id="X6L7K8"/>
<evidence type="ECO:0000313" key="2">
    <source>
        <dbReference type="Proteomes" id="UP000023152"/>
    </source>
</evidence>
<sequence length="149" mass="17627">MSFPVILEPFRKMDFAQLDNMNSGKFLLGRSLLRKNCLESMFSYLQILNYYEWPETKQLQHLYLHRKIKQANGPIASKLRLMQDALEPHYQQLHQSHYLGKLIFVQYNICTSFQLCHWQKTKTLSIRQIILLNLNSNPMKSNIAITNLP</sequence>
<accession>X6L7K8</accession>
<protein>
    <submittedName>
        <fullName evidence="1">Uncharacterized protein</fullName>
    </submittedName>
</protein>
<organism evidence="1 2">
    <name type="scientific">Reticulomyxa filosa</name>
    <dbReference type="NCBI Taxonomy" id="46433"/>
    <lineage>
        <taxon>Eukaryota</taxon>
        <taxon>Sar</taxon>
        <taxon>Rhizaria</taxon>
        <taxon>Retaria</taxon>
        <taxon>Foraminifera</taxon>
        <taxon>Monothalamids</taxon>
        <taxon>Reticulomyxidae</taxon>
        <taxon>Reticulomyxa</taxon>
    </lineage>
</organism>